<evidence type="ECO:0000313" key="5">
    <source>
        <dbReference type="Proteomes" id="UP000297391"/>
    </source>
</evidence>
<dbReference type="InterPro" id="IPR020845">
    <property type="entry name" value="AMP-binding_CS"/>
</dbReference>
<dbReference type="GO" id="GO:0031177">
    <property type="term" value="F:phosphopantetheine binding"/>
    <property type="evidence" value="ECO:0007669"/>
    <property type="project" value="InterPro"/>
</dbReference>
<dbReference type="InterPro" id="IPR000873">
    <property type="entry name" value="AMP-dep_synth/lig_dom"/>
</dbReference>
<sequence length="618" mass="68487">MVFIRRFAEFAREYPGVPAVSAASSEVSYGQLYNSALRVAGMISLTGSGAMIGVMMEKSIDYVVSVLAVHLLGRTVVPLDKKYPIERLRGMIISIDLSLCLLNEQENAELTVMLNEQTRTLNINEPTTAALGTDYPAIKTDISDELPAYVVFTSGTTGQPKPVMLPYRSLTTLIDWMGKTTAQTGTTLLYAAQGFDVAFQEIYSALCQGDRLLIVTDEQKKDLHALTTLLLTGGVTRLFLPTSMLIPLVTFNLRDLAVLVNLREIICAGEPLKISPAVRQWFKANPQCRLINQYGPTETHVVMEHRLEGAPENWPDLPPIGQVTPASTAYLFDDNLQPVMPGHEGQLYIAGSSLALGYYGMSAQTAEKFVRHPQTHERMYNTGDICFLNEQSLFEYVGRRDRQLKIRGYRVELKEIETVAANANLVDECLVVARQSGQTTTLILYFTAQASDQDFSMSLHRHLLARLPDYMLPSFYKKISAIPLTQNGKVDLQQLPQVGAMQSNRSTNYVEPLGELETRVCELAACCFGLDHVGATDNFMDAGANSITLISLLAELRYALAHAFRQTDLFEYPTPRLLCSFYQRSLEATQPHASTVAIASSQQNRSAAIQRSRERNGG</sequence>
<dbReference type="Gene3D" id="3.30.300.30">
    <property type="match status" value="1"/>
</dbReference>
<dbReference type="GO" id="GO:0005737">
    <property type="term" value="C:cytoplasm"/>
    <property type="evidence" value="ECO:0007669"/>
    <property type="project" value="TreeGrafter"/>
</dbReference>
<keyword evidence="1" id="KW-0596">Phosphopantetheine</keyword>
<reference evidence="4 5" key="1">
    <citation type="journal article" date="2019" name="Syst. Appl. Microbiol.">
        <title>New species of pathogenic Pseudomonas isolated from citrus in Tunisia: Proposal of Pseudomonas kairouanensis sp. nov. and Pseudomonas nabeulensis sp. nov.</title>
        <authorList>
            <person name="Oueslati M."/>
            <person name="Mulet M."/>
            <person name="Gomila M."/>
            <person name="Berge O."/>
            <person name="Hajlaoui M.R."/>
            <person name="Lalucat J."/>
            <person name="Sadfi-Zouaoui N."/>
            <person name="Garcia-Valdes E."/>
        </authorList>
    </citation>
    <scope>NUCLEOTIDE SEQUENCE [LARGE SCALE GENOMIC DNA]</scope>
    <source>
        <strain evidence="4 5">KC12</strain>
    </source>
</reference>
<dbReference type="InterPro" id="IPR020806">
    <property type="entry name" value="PKS_PP-bd"/>
</dbReference>
<dbReference type="Gene3D" id="1.10.1200.10">
    <property type="entry name" value="ACP-like"/>
    <property type="match status" value="1"/>
</dbReference>
<dbReference type="SMART" id="SM00823">
    <property type="entry name" value="PKS_PP"/>
    <property type="match status" value="1"/>
</dbReference>
<dbReference type="Pfam" id="PF00550">
    <property type="entry name" value="PP-binding"/>
    <property type="match status" value="1"/>
</dbReference>
<dbReference type="RefSeq" id="WP_135287376.1">
    <property type="nucleotide sequence ID" value="NZ_QUZU01000001.1"/>
</dbReference>
<dbReference type="PANTHER" id="PTHR45527">
    <property type="entry name" value="NONRIBOSOMAL PEPTIDE SYNTHETASE"/>
    <property type="match status" value="1"/>
</dbReference>
<dbReference type="InterPro" id="IPR025110">
    <property type="entry name" value="AMP-bd_C"/>
</dbReference>
<keyword evidence="2" id="KW-0597">Phosphoprotein</keyword>
<dbReference type="Proteomes" id="UP000297391">
    <property type="component" value="Unassembled WGS sequence"/>
</dbReference>
<dbReference type="Pfam" id="PF00501">
    <property type="entry name" value="AMP-binding"/>
    <property type="match status" value="1"/>
</dbReference>
<dbReference type="InterPro" id="IPR045851">
    <property type="entry name" value="AMP-bd_C_sf"/>
</dbReference>
<dbReference type="InterPro" id="IPR036736">
    <property type="entry name" value="ACP-like_sf"/>
</dbReference>
<proteinExistence type="predicted"/>
<dbReference type="PROSITE" id="PS50075">
    <property type="entry name" value="CARRIER"/>
    <property type="match status" value="1"/>
</dbReference>
<evidence type="ECO:0000313" key="4">
    <source>
        <dbReference type="EMBL" id="TFY92444.1"/>
    </source>
</evidence>
<feature type="domain" description="Carrier" evidence="3">
    <location>
        <begin position="511"/>
        <end position="586"/>
    </location>
</feature>
<organism evidence="4 5">
    <name type="scientific">Pseudomonas kairouanensis</name>
    <dbReference type="NCBI Taxonomy" id="2293832"/>
    <lineage>
        <taxon>Bacteria</taxon>
        <taxon>Pseudomonadati</taxon>
        <taxon>Pseudomonadota</taxon>
        <taxon>Gammaproteobacteria</taxon>
        <taxon>Pseudomonadales</taxon>
        <taxon>Pseudomonadaceae</taxon>
        <taxon>Pseudomonas</taxon>
    </lineage>
</organism>
<comment type="caution">
    <text evidence="4">The sequence shown here is derived from an EMBL/GenBank/DDBJ whole genome shotgun (WGS) entry which is preliminary data.</text>
</comment>
<keyword evidence="5" id="KW-1185">Reference proteome</keyword>
<evidence type="ECO:0000256" key="2">
    <source>
        <dbReference type="ARBA" id="ARBA00022553"/>
    </source>
</evidence>
<dbReference type="AlphaFoldDB" id="A0A4Z0B281"/>
<dbReference type="GO" id="GO:0043041">
    <property type="term" value="P:amino acid activation for nonribosomal peptide biosynthetic process"/>
    <property type="evidence" value="ECO:0007669"/>
    <property type="project" value="TreeGrafter"/>
</dbReference>
<dbReference type="Gene3D" id="3.40.50.980">
    <property type="match status" value="2"/>
</dbReference>
<dbReference type="SUPFAM" id="SSF47336">
    <property type="entry name" value="ACP-like"/>
    <property type="match status" value="1"/>
</dbReference>
<evidence type="ECO:0000259" key="3">
    <source>
        <dbReference type="PROSITE" id="PS50075"/>
    </source>
</evidence>
<dbReference type="Pfam" id="PF13193">
    <property type="entry name" value="AMP-binding_C"/>
    <property type="match status" value="1"/>
</dbReference>
<dbReference type="PANTHER" id="PTHR45527:SF1">
    <property type="entry name" value="FATTY ACID SYNTHASE"/>
    <property type="match status" value="1"/>
</dbReference>
<evidence type="ECO:0000256" key="1">
    <source>
        <dbReference type="ARBA" id="ARBA00022450"/>
    </source>
</evidence>
<dbReference type="PROSITE" id="PS00455">
    <property type="entry name" value="AMP_BINDING"/>
    <property type="match status" value="1"/>
</dbReference>
<dbReference type="EMBL" id="QUZU01000001">
    <property type="protein sequence ID" value="TFY92444.1"/>
    <property type="molecule type" value="Genomic_DNA"/>
</dbReference>
<gene>
    <name evidence="4" type="ORF">DYL59_00350</name>
</gene>
<name>A0A4Z0B281_9PSED</name>
<dbReference type="OrthoDB" id="9757559at2"/>
<dbReference type="SUPFAM" id="SSF56801">
    <property type="entry name" value="Acetyl-CoA synthetase-like"/>
    <property type="match status" value="1"/>
</dbReference>
<dbReference type="InterPro" id="IPR009081">
    <property type="entry name" value="PP-bd_ACP"/>
</dbReference>
<protein>
    <recommendedName>
        <fullName evidence="3">Carrier domain-containing protein</fullName>
    </recommendedName>
</protein>
<dbReference type="GO" id="GO:0044550">
    <property type="term" value="P:secondary metabolite biosynthetic process"/>
    <property type="evidence" value="ECO:0007669"/>
    <property type="project" value="TreeGrafter"/>
</dbReference>
<accession>A0A4Z0B281</accession>
<dbReference type="Gene3D" id="2.30.38.10">
    <property type="entry name" value="Luciferase, Domain 3"/>
    <property type="match status" value="1"/>
</dbReference>